<feature type="transmembrane region" description="Helical" evidence="1">
    <location>
        <begin position="103"/>
        <end position="125"/>
    </location>
</feature>
<keyword evidence="1" id="KW-0812">Transmembrane</keyword>
<proteinExistence type="predicted"/>
<evidence type="ECO:0000313" key="3">
    <source>
        <dbReference type="Proteomes" id="UP001592530"/>
    </source>
</evidence>
<protein>
    <submittedName>
        <fullName evidence="2">Uncharacterized protein</fullName>
    </submittedName>
</protein>
<reference evidence="2 3" key="1">
    <citation type="submission" date="2024-09" db="EMBL/GenBank/DDBJ databases">
        <authorList>
            <person name="Lee S.D."/>
        </authorList>
    </citation>
    <scope>NUCLEOTIDE SEQUENCE [LARGE SCALE GENOMIC DNA]</scope>
    <source>
        <strain evidence="2 3">N1-3</strain>
    </source>
</reference>
<dbReference type="RefSeq" id="WP_380550494.1">
    <property type="nucleotide sequence ID" value="NZ_JBHEZY010000002.1"/>
</dbReference>
<comment type="caution">
    <text evidence="2">The sequence shown here is derived from an EMBL/GenBank/DDBJ whole genome shotgun (WGS) entry which is preliminary data.</text>
</comment>
<evidence type="ECO:0000313" key="2">
    <source>
        <dbReference type="EMBL" id="MFC1430686.1"/>
    </source>
</evidence>
<feature type="transmembrane region" description="Helical" evidence="1">
    <location>
        <begin position="137"/>
        <end position="156"/>
    </location>
</feature>
<dbReference type="EMBL" id="JBHEZY010000002">
    <property type="protein sequence ID" value="MFC1430686.1"/>
    <property type="molecule type" value="Genomic_DNA"/>
</dbReference>
<keyword evidence="1" id="KW-1133">Transmembrane helix</keyword>
<gene>
    <name evidence="2" type="ORF">ACEZDB_08460</name>
</gene>
<dbReference type="Proteomes" id="UP001592530">
    <property type="component" value="Unassembled WGS sequence"/>
</dbReference>
<name>A0ABV6WXB2_9ACTN</name>
<organism evidence="2 3">
    <name type="scientific">Streptacidiphilus alkalitolerans</name>
    <dbReference type="NCBI Taxonomy" id="3342712"/>
    <lineage>
        <taxon>Bacteria</taxon>
        <taxon>Bacillati</taxon>
        <taxon>Actinomycetota</taxon>
        <taxon>Actinomycetes</taxon>
        <taxon>Kitasatosporales</taxon>
        <taxon>Streptomycetaceae</taxon>
        <taxon>Streptacidiphilus</taxon>
    </lineage>
</organism>
<accession>A0ABV6WXB2</accession>
<feature type="transmembrane region" description="Helical" evidence="1">
    <location>
        <begin position="163"/>
        <end position="182"/>
    </location>
</feature>
<sequence>MVWPQIPRTDAPHTAATAALASLAYRDGAVSDLTDTDESTNHKAGRTGLFSPTLGEAFSRAVIKRTLNAGRKPLVPSFGTDARLVVEHCVAAGSLRRERDKRLTAVAFIAGFLFLPGTLLWLAAFEVRRRSAPERRSVYGGAALAVAVLLTVLFAWRPFAHGYAGLYVRVMMLVPVAGWFVAQRFCLRAAEQLRERWNAVLDGSGVGPIVRDAVPIGPADARAEQLRKSLEALVEEQDTNVVHYAGAKGILGMGRRWGAWQLAEQLDPREGVDEIRPFHPWDVVRKIEDNLKQMSRSSMADSGIPQMSVNHWVVQAIPEGADEISRPFGADRMDGTRMRTSAITELANRQTFGNGPRHYLGAQFVLWEGQLVVTLLTNVTLLHQTLRVEVTGYAIGPMATMFDKKAKPKEKSVAKTGKPWEERTVHLPIMTPDEVVRLTVRAPFTWPWGQPILDWLGGTLKLPEPFGLRSAWANKPWTHRFMADDALRVATPVLRAVHQATMQVLADHDVDVDRFKNRSQMLGSEVQGVRPAKVDEYDM</sequence>
<evidence type="ECO:0000256" key="1">
    <source>
        <dbReference type="SAM" id="Phobius"/>
    </source>
</evidence>
<keyword evidence="1" id="KW-0472">Membrane</keyword>